<protein>
    <submittedName>
        <fullName evidence="2">Unannotated protein</fullName>
    </submittedName>
</protein>
<proteinExistence type="predicted"/>
<sequence>MRKIVAGITILACGVVGSVSAVEEAYAATATPSPIALNCTNDTTLTASLASINANRVISGARNDNFVISNSAVSGDCTVSTNSGIIREDVSNLETDLIIAPGASRTFDLRDWGTFTVTPAGGAAVSFVSDPCADLEGSGIPADPWLVGTVANFEEIGSGYCSLAGSYRQTADVVLDRYSQGVAGTFSGTFDGDHHSITLTGSAAWDGWAIPGTTDFFIVGFFEEVSGTVKKVRLRGTMHTASQTVGGLAQTLLPGALVSEVDVDLTLRVSGTGTANYGMIAAQISEGARVQYTRSSGLIAYEPLSPPLQVTIGGLVGTTVMLVDESGVKFAEIRDSYSTTTFEWNSTAEGALMAGGLAGYVGHVFNSNDATLRIIRSYASPTFLPANPIPTSTSNTTSTLPMVGGLIGRHDSASTVAVSSFYNADSGAAFAIAYRQPRSSGPPAVHATNFVGYTESDLPQAPRVSAANLRTLSTFQSSELETPSNSGLPGGAEIVEAASGEAASGDTRVATAADYRWAIEPGNVVGFVPSDYRAVANFASRKLISPIVAQTYQTRGVADSSITGYPALGRVWELCSTENDGFPVLVWEVRDCAAPGGGTSGASVTTYPGGLSAAEYAEFLRSGLTLAQFMAQRLAATGTPDEAAGLGLGIAATFALAGLGLILAKRRLRSGRAR</sequence>
<evidence type="ECO:0000256" key="1">
    <source>
        <dbReference type="SAM" id="Phobius"/>
    </source>
</evidence>
<gene>
    <name evidence="2" type="ORF">UFOPK1684_00404</name>
</gene>
<evidence type="ECO:0000313" key="2">
    <source>
        <dbReference type="EMBL" id="CAB4565659.1"/>
    </source>
</evidence>
<name>A0A6J6DRU9_9ZZZZ</name>
<organism evidence="2">
    <name type="scientific">freshwater metagenome</name>
    <dbReference type="NCBI Taxonomy" id="449393"/>
    <lineage>
        <taxon>unclassified sequences</taxon>
        <taxon>metagenomes</taxon>
        <taxon>ecological metagenomes</taxon>
    </lineage>
</organism>
<keyword evidence="1" id="KW-0812">Transmembrane</keyword>
<keyword evidence="1" id="KW-0472">Membrane</keyword>
<dbReference type="AlphaFoldDB" id="A0A6J6DRU9"/>
<dbReference type="Gene3D" id="2.160.20.110">
    <property type="match status" value="1"/>
</dbReference>
<keyword evidence="1" id="KW-1133">Transmembrane helix</keyword>
<accession>A0A6J6DRU9</accession>
<reference evidence="2" key="1">
    <citation type="submission" date="2020-05" db="EMBL/GenBank/DDBJ databases">
        <authorList>
            <person name="Chiriac C."/>
            <person name="Salcher M."/>
            <person name="Ghai R."/>
            <person name="Kavagutti S V."/>
        </authorList>
    </citation>
    <scope>NUCLEOTIDE SEQUENCE</scope>
</reference>
<dbReference type="EMBL" id="CAEZTM010000012">
    <property type="protein sequence ID" value="CAB4565659.1"/>
    <property type="molecule type" value="Genomic_DNA"/>
</dbReference>
<feature type="transmembrane region" description="Helical" evidence="1">
    <location>
        <begin position="643"/>
        <end position="664"/>
    </location>
</feature>